<dbReference type="AlphaFoldDB" id="A0A6J4RAE4"/>
<feature type="domain" description="L,D-TPase catalytic" evidence="7">
    <location>
        <begin position="3"/>
        <end position="124"/>
    </location>
</feature>
<dbReference type="EMBL" id="CADCVL010000028">
    <property type="protein sequence ID" value="CAA9464772.1"/>
    <property type="molecule type" value="Genomic_DNA"/>
</dbReference>
<evidence type="ECO:0000259" key="7">
    <source>
        <dbReference type="PROSITE" id="PS52029"/>
    </source>
</evidence>
<dbReference type="Gene3D" id="2.40.440.10">
    <property type="entry name" value="L,D-transpeptidase catalytic domain-like"/>
    <property type="match status" value="1"/>
</dbReference>
<dbReference type="InterPro" id="IPR005490">
    <property type="entry name" value="LD_TPept_cat_dom"/>
</dbReference>
<dbReference type="GO" id="GO:0018104">
    <property type="term" value="P:peptidoglycan-protein cross-linking"/>
    <property type="evidence" value="ECO:0007669"/>
    <property type="project" value="TreeGrafter"/>
</dbReference>
<organism evidence="8">
    <name type="scientific">uncultured Solirubrobacteraceae bacterium</name>
    <dbReference type="NCBI Taxonomy" id="1162706"/>
    <lineage>
        <taxon>Bacteria</taxon>
        <taxon>Bacillati</taxon>
        <taxon>Actinomycetota</taxon>
        <taxon>Thermoleophilia</taxon>
        <taxon>Solirubrobacterales</taxon>
        <taxon>Solirubrobacteraceae</taxon>
        <taxon>environmental samples</taxon>
    </lineage>
</organism>
<dbReference type="UniPathway" id="UPA00219"/>
<evidence type="ECO:0000313" key="8">
    <source>
        <dbReference type="EMBL" id="CAA9464772.1"/>
    </source>
</evidence>
<dbReference type="CDD" id="cd16913">
    <property type="entry name" value="YkuD_like"/>
    <property type="match status" value="1"/>
</dbReference>
<dbReference type="GO" id="GO:0008360">
    <property type="term" value="P:regulation of cell shape"/>
    <property type="evidence" value="ECO:0007669"/>
    <property type="project" value="UniProtKB-UniRule"/>
</dbReference>
<dbReference type="InterPro" id="IPR038063">
    <property type="entry name" value="Transpep_catalytic_dom"/>
</dbReference>
<evidence type="ECO:0000256" key="1">
    <source>
        <dbReference type="ARBA" id="ARBA00004752"/>
    </source>
</evidence>
<dbReference type="Pfam" id="PF03734">
    <property type="entry name" value="YkuD"/>
    <property type="match status" value="1"/>
</dbReference>
<evidence type="ECO:0000256" key="2">
    <source>
        <dbReference type="ARBA" id="ARBA00022679"/>
    </source>
</evidence>
<feature type="active site" description="Nucleophile" evidence="6">
    <location>
        <position position="100"/>
    </location>
</feature>
<dbReference type="GO" id="GO:0071555">
    <property type="term" value="P:cell wall organization"/>
    <property type="evidence" value="ECO:0007669"/>
    <property type="project" value="UniProtKB-UniRule"/>
</dbReference>
<dbReference type="PROSITE" id="PS52029">
    <property type="entry name" value="LD_TPASE"/>
    <property type="match status" value="1"/>
</dbReference>
<dbReference type="GO" id="GO:0071972">
    <property type="term" value="F:peptidoglycan L,D-transpeptidase activity"/>
    <property type="evidence" value="ECO:0007669"/>
    <property type="project" value="TreeGrafter"/>
</dbReference>
<reference evidence="8" key="1">
    <citation type="submission" date="2020-02" db="EMBL/GenBank/DDBJ databases">
        <authorList>
            <person name="Meier V. D."/>
        </authorList>
    </citation>
    <scope>NUCLEOTIDE SEQUENCE</scope>
    <source>
        <strain evidence="8">AVDCRST_MAG65</strain>
    </source>
</reference>
<evidence type="ECO:0000256" key="3">
    <source>
        <dbReference type="ARBA" id="ARBA00022960"/>
    </source>
</evidence>
<evidence type="ECO:0000256" key="5">
    <source>
        <dbReference type="ARBA" id="ARBA00023316"/>
    </source>
</evidence>
<protein>
    <recommendedName>
        <fullName evidence="7">L,D-TPase catalytic domain-containing protein</fullName>
    </recommendedName>
</protein>
<accession>A0A6J4RAE4</accession>
<proteinExistence type="predicted"/>
<dbReference type="SUPFAM" id="SSF141523">
    <property type="entry name" value="L,D-transpeptidase catalytic domain-like"/>
    <property type="match status" value="1"/>
</dbReference>
<feature type="active site" description="Proton donor/acceptor" evidence="6">
    <location>
        <position position="84"/>
    </location>
</feature>
<name>A0A6J4RAE4_9ACTN</name>
<sequence>TDWSLHVDSSRRRLELRRAGRRVRSLPVAVGRPGTPTPLGRYATTDELLTRRPDSPYGCCIIALSGHQTRLVEGWPGGDRLAIHATPQLETIGQAASLGCMRARAADVRMLMRRVPLGTPVFVSA</sequence>
<dbReference type="PANTHER" id="PTHR30582">
    <property type="entry name" value="L,D-TRANSPEPTIDASE"/>
    <property type="match status" value="1"/>
</dbReference>
<keyword evidence="4 6" id="KW-0573">Peptidoglycan synthesis</keyword>
<dbReference type="GO" id="GO:0016740">
    <property type="term" value="F:transferase activity"/>
    <property type="evidence" value="ECO:0007669"/>
    <property type="project" value="UniProtKB-KW"/>
</dbReference>
<keyword evidence="3 6" id="KW-0133">Cell shape</keyword>
<dbReference type="InterPro" id="IPR050979">
    <property type="entry name" value="LD-transpeptidase"/>
</dbReference>
<feature type="non-terminal residue" evidence="8">
    <location>
        <position position="1"/>
    </location>
</feature>
<keyword evidence="2" id="KW-0808">Transferase</keyword>
<gene>
    <name evidence="8" type="ORF">AVDCRST_MAG65-164</name>
</gene>
<keyword evidence="5 6" id="KW-0961">Cell wall biogenesis/degradation</keyword>
<evidence type="ECO:0000256" key="6">
    <source>
        <dbReference type="PROSITE-ProRule" id="PRU01373"/>
    </source>
</evidence>
<comment type="pathway">
    <text evidence="1 6">Cell wall biogenesis; peptidoglycan biosynthesis.</text>
</comment>
<dbReference type="GO" id="GO:0005576">
    <property type="term" value="C:extracellular region"/>
    <property type="evidence" value="ECO:0007669"/>
    <property type="project" value="TreeGrafter"/>
</dbReference>
<evidence type="ECO:0000256" key="4">
    <source>
        <dbReference type="ARBA" id="ARBA00022984"/>
    </source>
</evidence>